<keyword evidence="2 4" id="KW-0274">FAD</keyword>
<dbReference type="GO" id="GO:0006950">
    <property type="term" value="P:response to stress"/>
    <property type="evidence" value="ECO:0007669"/>
    <property type="project" value="UniProtKB-ARBA"/>
</dbReference>
<dbReference type="PROSITE" id="PS51645">
    <property type="entry name" value="PHR_CRY_ALPHA_BETA"/>
    <property type="match status" value="1"/>
</dbReference>
<dbReference type="RefSeq" id="WP_123663974.1">
    <property type="nucleotide sequence ID" value="NZ_RJKE01000001.1"/>
</dbReference>
<dbReference type="Pfam" id="PF03441">
    <property type="entry name" value="FAD_binding_7"/>
    <property type="match status" value="1"/>
</dbReference>
<evidence type="ECO:0000259" key="7">
    <source>
        <dbReference type="PROSITE" id="PS51645"/>
    </source>
</evidence>
<dbReference type="InterPro" id="IPR036155">
    <property type="entry name" value="Crypto/Photolyase_N_sf"/>
</dbReference>
<dbReference type="Gene3D" id="1.10.579.10">
    <property type="entry name" value="DNA Cyclobutane Dipyrimidine Photolyase, subunit A, domain 3"/>
    <property type="match status" value="1"/>
</dbReference>
<feature type="site" description="Electron transfer via tryptophanyl radical" evidence="5">
    <location>
        <position position="359"/>
    </location>
</feature>
<keyword evidence="8" id="KW-0456">Lyase</keyword>
<dbReference type="InterPro" id="IPR006050">
    <property type="entry name" value="DNA_photolyase_N"/>
</dbReference>
<dbReference type="InterPro" id="IPR002081">
    <property type="entry name" value="Cryptochrome/DNA_photolyase_1"/>
</dbReference>
<dbReference type="PANTHER" id="PTHR11455:SF9">
    <property type="entry name" value="CRYPTOCHROME CIRCADIAN CLOCK 5 ISOFORM X1"/>
    <property type="match status" value="1"/>
</dbReference>
<reference evidence="8 9" key="1">
    <citation type="submission" date="2018-11" db="EMBL/GenBank/DDBJ databases">
        <title>Sequencing the genomes of 1000 actinobacteria strains.</title>
        <authorList>
            <person name="Klenk H.-P."/>
        </authorList>
    </citation>
    <scope>NUCLEOTIDE SEQUENCE [LARGE SCALE GENOMIC DNA]</scope>
    <source>
        <strain evidence="8 9">DSM 44254</strain>
    </source>
</reference>
<dbReference type="InterPro" id="IPR005101">
    <property type="entry name" value="Cryptochr/Photolyase_FAD-bd"/>
</dbReference>
<feature type="site" description="Electron transfer via tryptophanyl radical" evidence="5">
    <location>
        <position position="283"/>
    </location>
</feature>
<feature type="binding site" evidence="4">
    <location>
        <position position="211"/>
    </location>
    <ligand>
        <name>FAD</name>
        <dbReference type="ChEBI" id="CHEBI:57692"/>
    </ligand>
</feature>
<dbReference type="InterPro" id="IPR014729">
    <property type="entry name" value="Rossmann-like_a/b/a_fold"/>
</dbReference>
<evidence type="ECO:0000256" key="3">
    <source>
        <dbReference type="ARBA" id="ARBA00022991"/>
    </source>
</evidence>
<protein>
    <submittedName>
        <fullName evidence="8">Deoxyribodipyrimidine photo-lyase</fullName>
    </submittedName>
</protein>
<name>A0A3N1CSQ1_9ACTN</name>
<feature type="site" description="Electron transfer via tryptophanyl radical" evidence="5">
    <location>
        <position position="336"/>
    </location>
</feature>
<feature type="binding site" evidence="4">
    <location>
        <position position="251"/>
    </location>
    <ligand>
        <name>FAD</name>
        <dbReference type="ChEBI" id="CHEBI:57692"/>
    </ligand>
</feature>
<dbReference type="Proteomes" id="UP000272400">
    <property type="component" value="Unassembled WGS sequence"/>
</dbReference>
<dbReference type="InterPro" id="IPR018394">
    <property type="entry name" value="DNA_photolyase_1_CS_C"/>
</dbReference>
<dbReference type="SUPFAM" id="SSF48173">
    <property type="entry name" value="Cryptochrome/photolyase FAD-binding domain"/>
    <property type="match status" value="1"/>
</dbReference>
<dbReference type="GO" id="GO:0071949">
    <property type="term" value="F:FAD binding"/>
    <property type="evidence" value="ECO:0007669"/>
    <property type="project" value="TreeGrafter"/>
</dbReference>
<evidence type="ECO:0000256" key="2">
    <source>
        <dbReference type="ARBA" id="ARBA00022827"/>
    </source>
</evidence>
<comment type="similarity">
    <text evidence="6">Belongs to the DNA photolyase family.</text>
</comment>
<comment type="caution">
    <text evidence="8">The sequence shown here is derived from an EMBL/GenBank/DDBJ whole genome shotgun (WGS) entry which is preliminary data.</text>
</comment>
<gene>
    <name evidence="8" type="ORF">EDD29_1862</name>
</gene>
<keyword evidence="3 6" id="KW-0157">Chromophore</keyword>
<evidence type="ECO:0000256" key="5">
    <source>
        <dbReference type="PIRSR" id="PIRSR602081-2"/>
    </source>
</evidence>
<dbReference type="SUPFAM" id="SSF52425">
    <property type="entry name" value="Cryptochrome/photolyase, N-terminal domain"/>
    <property type="match status" value="1"/>
</dbReference>
<dbReference type="PANTHER" id="PTHR11455">
    <property type="entry name" value="CRYPTOCHROME"/>
    <property type="match status" value="1"/>
</dbReference>
<dbReference type="Gene3D" id="3.40.50.620">
    <property type="entry name" value="HUPs"/>
    <property type="match status" value="1"/>
</dbReference>
<dbReference type="GO" id="GO:0006139">
    <property type="term" value="P:nucleobase-containing compound metabolic process"/>
    <property type="evidence" value="ECO:0007669"/>
    <property type="project" value="UniProtKB-ARBA"/>
</dbReference>
<comment type="cofactor">
    <cofactor evidence="4">
        <name>FAD</name>
        <dbReference type="ChEBI" id="CHEBI:57692"/>
    </cofactor>
    <text evidence="4">Binds 1 FAD per subunit.</text>
</comment>
<dbReference type="GO" id="GO:0003904">
    <property type="term" value="F:deoxyribodipyrimidine photo-lyase activity"/>
    <property type="evidence" value="ECO:0007669"/>
    <property type="project" value="TreeGrafter"/>
</dbReference>
<evidence type="ECO:0000313" key="8">
    <source>
        <dbReference type="EMBL" id="ROO84340.1"/>
    </source>
</evidence>
<dbReference type="EMBL" id="RJKE01000001">
    <property type="protein sequence ID" value="ROO84340.1"/>
    <property type="molecule type" value="Genomic_DNA"/>
</dbReference>
<dbReference type="Gene3D" id="1.25.40.80">
    <property type="match status" value="1"/>
</dbReference>
<keyword evidence="9" id="KW-1185">Reference proteome</keyword>
<feature type="domain" description="Photolyase/cryptochrome alpha/beta" evidence="7">
    <location>
        <begin position="2"/>
        <end position="126"/>
    </location>
</feature>
<dbReference type="Pfam" id="PF00875">
    <property type="entry name" value="DNA_photolyase"/>
    <property type="match status" value="1"/>
</dbReference>
<evidence type="ECO:0000256" key="4">
    <source>
        <dbReference type="PIRSR" id="PIRSR602081-1"/>
    </source>
</evidence>
<dbReference type="GO" id="GO:0009416">
    <property type="term" value="P:response to light stimulus"/>
    <property type="evidence" value="ECO:0007669"/>
    <property type="project" value="TreeGrafter"/>
</dbReference>
<dbReference type="InterPro" id="IPR036134">
    <property type="entry name" value="Crypto/Photolyase_FAD-like_sf"/>
</dbReference>
<dbReference type="PROSITE" id="PS00394">
    <property type="entry name" value="DNA_PHOTOLYASES_1_1"/>
    <property type="match status" value="1"/>
</dbReference>
<dbReference type="AlphaFoldDB" id="A0A3N1CSQ1"/>
<proteinExistence type="inferred from homology"/>
<evidence type="ECO:0000256" key="1">
    <source>
        <dbReference type="ARBA" id="ARBA00022630"/>
    </source>
</evidence>
<accession>A0A3N1CSQ1</accession>
<feature type="binding site" evidence="4">
    <location>
        <begin position="349"/>
        <end position="351"/>
    </location>
    <ligand>
        <name>FAD</name>
        <dbReference type="ChEBI" id="CHEBI:57692"/>
    </ligand>
</feature>
<organism evidence="8 9">
    <name type="scientific">Actinocorallia herbida</name>
    <dbReference type="NCBI Taxonomy" id="58109"/>
    <lineage>
        <taxon>Bacteria</taxon>
        <taxon>Bacillati</taxon>
        <taxon>Actinomycetota</taxon>
        <taxon>Actinomycetes</taxon>
        <taxon>Streptosporangiales</taxon>
        <taxon>Thermomonosporaceae</taxon>
        <taxon>Actinocorallia</taxon>
    </lineage>
</organism>
<feature type="binding site" evidence="4">
    <location>
        <begin position="224"/>
        <end position="228"/>
    </location>
    <ligand>
        <name>FAD</name>
        <dbReference type="ChEBI" id="CHEBI:57692"/>
    </ligand>
</feature>
<keyword evidence="1 4" id="KW-0285">Flavoprotein</keyword>
<sequence>MNTSIMLFTRDLRLHDNPALAAACAGGDVVPLFVVDRGILAGPMAVPNRLRFLADALADLQASLRGRGADLIVRAGDPAEEAGRLAHETGATSLHLADDRSRYALRRLAALRDLPLDVTVHPGATVVPSGDLRPTGGDHYKVFTPYWRAWAAAPRRGVLRTPRTISLPGGLYPGEMPDLERPGVSPGLAKGGETEARRLMKAWLSHGVDSYDDTRDVLADDKGTSRLSAHLRFGCLSPLELAVAASAYEPYTRQLAWRDFHHQVAAAFPDLARRDYRPRGKGWRSDDDALKAWEEGRTGVPIVDAGMRQLRHEGFMHNRARMITASYLTRDLGLDWRHGYRCFRYWLADGDLANNPGNWQWVAGTGNDTRPNRTMNPLRQADRHDPDGAYVHRWLPELAGLPGKAAHRPWGTLDEPADYPPPLTLPNGA</sequence>
<dbReference type="OrthoDB" id="9772484at2"/>
<evidence type="ECO:0000256" key="6">
    <source>
        <dbReference type="RuleBase" id="RU004182"/>
    </source>
</evidence>
<evidence type="ECO:0000313" key="9">
    <source>
        <dbReference type="Proteomes" id="UP000272400"/>
    </source>
</evidence>
<dbReference type="GO" id="GO:0003677">
    <property type="term" value="F:DNA binding"/>
    <property type="evidence" value="ECO:0007669"/>
    <property type="project" value="TreeGrafter"/>
</dbReference>
<dbReference type="PRINTS" id="PR00147">
    <property type="entry name" value="DNAPHOTLYASE"/>
</dbReference>